<proteinExistence type="predicted"/>
<reference evidence="1" key="1">
    <citation type="submission" date="2006-07" db="EMBL/GenBank/DDBJ databases">
        <title>Complete sequence of Thiomicrospira crunogena XCL-2.</title>
        <authorList>
            <consortium name="US DOE Joint Genome Institute"/>
            <person name="Copeland A."/>
            <person name="Lucas S."/>
            <person name="Lapidus A."/>
            <person name="Barry K."/>
            <person name="Detter J.C."/>
            <person name="Glavina del Rio T."/>
            <person name="Hammon N."/>
            <person name="Israni S."/>
            <person name="Dalin E."/>
            <person name="Tice H."/>
            <person name="Pitluck S."/>
            <person name="Chain P."/>
            <person name="Malfatti S."/>
            <person name="Shin M."/>
            <person name="Vergez L."/>
            <person name="Schmutz J."/>
            <person name="Larimer F."/>
            <person name="Land M."/>
            <person name="Hauser L."/>
            <person name="Kyrpides N."/>
            <person name="Lykidis A."/>
            <person name="Scott K.M."/>
            <person name="Sievert S."/>
            <person name="Kerfeld C."/>
            <person name="Freyermuth S."/>
            <person name="Dobrinski K."/>
            <person name="Boller A."/>
            <person name="Fitzpatrick K."/>
            <person name="Thoma P."/>
            <person name="Moore J."/>
            <person name="Richardson P."/>
        </authorList>
    </citation>
    <scope>NUCLEOTIDE SEQUENCE</scope>
    <source>
        <strain evidence="1">XCL-2</strain>
    </source>
</reference>
<dbReference type="eggNOG" id="COG3498">
    <property type="taxonomic scope" value="Bacteria"/>
</dbReference>
<organism evidence="1">
    <name type="scientific">Hydrogenovibrio crunogenus (strain DSM 25203 / XCL-2)</name>
    <name type="common">Thiomicrospira crunogena</name>
    <dbReference type="NCBI Taxonomy" id="317025"/>
    <lineage>
        <taxon>Bacteria</taxon>
        <taxon>Pseudomonadati</taxon>
        <taxon>Pseudomonadota</taxon>
        <taxon>Gammaproteobacteria</taxon>
        <taxon>Thiotrichales</taxon>
        <taxon>Piscirickettsiaceae</taxon>
        <taxon>Hydrogenovibrio</taxon>
    </lineage>
</organism>
<gene>
    <name evidence="1" type="ordered locus">Tcr_0696</name>
</gene>
<evidence type="ECO:0000313" key="1">
    <source>
        <dbReference type="EMBL" id="ABB41292.1"/>
    </source>
</evidence>
<dbReference type="InterPro" id="IPR006498">
    <property type="entry name" value="Tail_tube"/>
</dbReference>
<dbReference type="Pfam" id="PF04985">
    <property type="entry name" value="Phage_tube"/>
    <property type="match status" value="1"/>
</dbReference>
<name>Q31HT1_HYDCU</name>
<protein>
    <submittedName>
        <fullName evidence="1">Phage tail tube protein</fullName>
    </submittedName>
</protein>
<accession>Q31HT1</accession>
<dbReference type="AlphaFoldDB" id="Q31HT1"/>
<dbReference type="KEGG" id="tcx:Tcr_0696"/>
<sequence length="167" mass="18135">MSTDREQSYVGLSLTVNGFGYVGSLVEFTEPVIKATTNDYRGGRIAPTEMTTGYEKVMSDFTLSRNDVNIEAARAIIGRDVVMTARASVDERGKKIAVEWAMYGSINSEDAQTIKAGDVVNKKYYVTVEKFVKSIDGVPAAAFDISIGELKFGTTDILAEVKAQLGL</sequence>
<dbReference type="EMBL" id="CP000109">
    <property type="protein sequence ID" value="ABB41292.1"/>
    <property type="molecule type" value="Genomic_DNA"/>
</dbReference>
<dbReference type="HOGENOM" id="CLU_1593795_0_0_6"/>
<dbReference type="STRING" id="317025.Tcr_0696"/>
<dbReference type="OrthoDB" id="3078668at2"/>